<feature type="repeat" description="WD" evidence="1">
    <location>
        <begin position="531"/>
        <end position="559"/>
    </location>
</feature>
<dbReference type="PROSITE" id="PS50294">
    <property type="entry name" value="WD_REPEATS_REGION"/>
    <property type="match status" value="1"/>
</dbReference>
<dbReference type="RefSeq" id="XP_009824880.1">
    <property type="nucleotide sequence ID" value="XM_009826578.1"/>
</dbReference>
<feature type="region of interest" description="Disordered" evidence="2">
    <location>
        <begin position="1076"/>
        <end position="1104"/>
    </location>
</feature>
<reference evidence="3" key="1">
    <citation type="submission" date="2013-12" db="EMBL/GenBank/DDBJ databases">
        <title>The Genome Sequence of Aphanomyces astaci APO3.</title>
        <authorList>
            <consortium name="The Broad Institute Genomics Platform"/>
            <person name="Russ C."/>
            <person name="Tyler B."/>
            <person name="van West P."/>
            <person name="Dieguez-Uribeondo J."/>
            <person name="Young S.K."/>
            <person name="Zeng Q."/>
            <person name="Gargeya S."/>
            <person name="Fitzgerald M."/>
            <person name="Abouelleil A."/>
            <person name="Alvarado L."/>
            <person name="Chapman S.B."/>
            <person name="Gainer-Dewar J."/>
            <person name="Goldberg J."/>
            <person name="Griggs A."/>
            <person name="Gujja S."/>
            <person name="Hansen M."/>
            <person name="Howarth C."/>
            <person name="Imamovic A."/>
            <person name="Ireland A."/>
            <person name="Larimer J."/>
            <person name="McCowan C."/>
            <person name="Murphy C."/>
            <person name="Pearson M."/>
            <person name="Poon T.W."/>
            <person name="Priest M."/>
            <person name="Roberts A."/>
            <person name="Saif S."/>
            <person name="Shea T."/>
            <person name="Sykes S."/>
            <person name="Wortman J."/>
            <person name="Nusbaum C."/>
            <person name="Birren B."/>
        </authorList>
    </citation>
    <scope>NUCLEOTIDE SEQUENCE [LARGE SCALE GENOMIC DNA]</scope>
    <source>
        <strain evidence="3">APO3</strain>
    </source>
</reference>
<keyword evidence="1" id="KW-0853">WD repeat</keyword>
<dbReference type="SUPFAM" id="SSF50978">
    <property type="entry name" value="WD40 repeat-like"/>
    <property type="match status" value="1"/>
</dbReference>
<feature type="region of interest" description="Disordered" evidence="2">
    <location>
        <begin position="799"/>
        <end position="822"/>
    </location>
</feature>
<dbReference type="OrthoDB" id="6154712at2759"/>
<organism evidence="3">
    <name type="scientific">Aphanomyces astaci</name>
    <name type="common">Crayfish plague agent</name>
    <dbReference type="NCBI Taxonomy" id="112090"/>
    <lineage>
        <taxon>Eukaryota</taxon>
        <taxon>Sar</taxon>
        <taxon>Stramenopiles</taxon>
        <taxon>Oomycota</taxon>
        <taxon>Saprolegniomycetes</taxon>
        <taxon>Saprolegniales</taxon>
        <taxon>Verrucalvaceae</taxon>
        <taxon>Aphanomyces</taxon>
    </lineage>
</organism>
<protein>
    <recommendedName>
        <fullName evidence="4">Anaphase-promoting complex subunit 4 WD40 domain-containing protein</fullName>
    </recommendedName>
</protein>
<evidence type="ECO:0008006" key="4">
    <source>
        <dbReference type="Google" id="ProtNLM"/>
    </source>
</evidence>
<feature type="compositionally biased region" description="Pro residues" evidence="2">
    <location>
        <begin position="751"/>
        <end position="778"/>
    </location>
</feature>
<dbReference type="InterPro" id="IPR011047">
    <property type="entry name" value="Quinoprotein_ADH-like_sf"/>
</dbReference>
<dbReference type="PANTHER" id="PTHR45589">
    <property type="entry name" value="WD REPEAT DOMAIN 62, ISOFORM G"/>
    <property type="match status" value="1"/>
</dbReference>
<dbReference type="EMBL" id="KI913117">
    <property type="protein sequence ID" value="ETV86408.1"/>
    <property type="molecule type" value="Genomic_DNA"/>
</dbReference>
<dbReference type="InterPro" id="IPR052779">
    <property type="entry name" value="WDR62"/>
</dbReference>
<dbReference type="PROSITE" id="PS50082">
    <property type="entry name" value="WD_REPEATS_2"/>
    <property type="match status" value="2"/>
</dbReference>
<evidence type="ECO:0000256" key="2">
    <source>
        <dbReference type="SAM" id="MobiDB-lite"/>
    </source>
</evidence>
<dbReference type="InterPro" id="IPR015943">
    <property type="entry name" value="WD40/YVTN_repeat-like_dom_sf"/>
</dbReference>
<evidence type="ECO:0000256" key="1">
    <source>
        <dbReference type="PROSITE-ProRule" id="PRU00221"/>
    </source>
</evidence>
<dbReference type="InterPro" id="IPR001680">
    <property type="entry name" value="WD40_rpt"/>
</dbReference>
<feature type="region of interest" description="Disordered" evidence="2">
    <location>
        <begin position="1177"/>
        <end position="1196"/>
    </location>
</feature>
<evidence type="ECO:0000313" key="3">
    <source>
        <dbReference type="EMBL" id="ETV86408.1"/>
    </source>
</evidence>
<dbReference type="Pfam" id="PF00400">
    <property type="entry name" value="WD40"/>
    <property type="match status" value="5"/>
</dbReference>
<feature type="region of interest" description="Disordered" evidence="2">
    <location>
        <begin position="745"/>
        <end position="778"/>
    </location>
</feature>
<feature type="repeat" description="WD" evidence="1">
    <location>
        <begin position="657"/>
        <end position="691"/>
    </location>
</feature>
<name>W4H5J7_APHAT</name>
<dbReference type="PANTHER" id="PTHR45589:SF1">
    <property type="entry name" value="WD REPEAT DOMAIN 62, ISOFORM G"/>
    <property type="match status" value="1"/>
</dbReference>
<feature type="region of interest" description="Disordered" evidence="2">
    <location>
        <begin position="1130"/>
        <end position="1169"/>
    </location>
</feature>
<dbReference type="SUPFAM" id="SSF50998">
    <property type="entry name" value="Quinoprotein alcohol dehydrogenase-like"/>
    <property type="match status" value="1"/>
</dbReference>
<feature type="compositionally biased region" description="Low complexity" evidence="2">
    <location>
        <begin position="1152"/>
        <end position="1169"/>
    </location>
</feature>
<dbReference type="GeneID" id="20804777"/>
<accession>W4H5J7</accession>
<feature type="compositionally biased region" description="Polar residues" evidence="2">
    <location>
        <begin position="1466"/>
        <end position="1481"/>
    </location>
</feature>
<dbReference type="Gene3D" id="2.130.10.10">
    <property type="entry name" value="YVTN repeat-like/Quinoprotein amine dehydrogenase"/>
    <property type="match status" value="4"/>
</dbReference>
<gene>
    <name evidence="3" type="ORF">H257_02781</name>
</gene>
<dbReference type="InterPro" id="IPR036322">
    <property type="entry name" value="WD40_repeat_dom_sf"/>
</dbReference>
<feature type="compositionally biased region" description="Basic and acidic residues" evidence="2">
    <location>
        <begin position="872"/>
        <end position="887"/>
    </location>
</feature>
<dbReference type="SMART" id="SM00320">
    <property type="entry name" value="WD40"/>
    <property type="match status" value="9"/>
</dbReference>
<feature type="region of interest" description="Disordered" evidence="2">
    <location>
        <begin position="837"/>
        <end position="900"/>
    </location>
</feature>
<feature type="region of interest" description="Disordered" evidence="2">
    <location>
        <begin position="1466"/>
        <end position="1489"/>
    </location>
</feature>
<sequence length="1671" mass="179030">MSTKARGKLTLERVLGLSTCSNAGLSVNRVTGDIAYPAGCVVVMYNFQRDKQTRYYRVEKPVSSIAFSVDGALLAIAEKGQAPSITVWDVETGQLKAEFKRHKYGVIAMAFSADSRFLVSMGLVHDKMLYAWDLSTNAVVGGAVVEDKIYAVDFSADGRFFVTVGYRHVHFWPLDDDNMFRVTGKVVADPPLVELASTPATMSRLADATFVDVGCGASSKTVALTADGFLCCFGGTVMERLVSLQASRGFAMSVSADVVAVAGAAATIRLFDPSTLEYKQTLPFPPSHGRMNDKDQFTAAFLTPPHPDEYAAAVAVRVVDATHVVAVYADHTLVVIERSTGTVRRTFFFHHGAVTDLQLVGRVLGVDARGRPHLSKTSNAPDGTFVTCSDDKTIRFWHLDRHKKSPPHTTWVNPYCPELLHVVYAQGATPSTSPLPLAVIDMHNPKDTADTRDGLKCVAVSDRTVAVGSNDGAIHVVQLDWPAMPQRILDKAHATAVLTVAYSPSGVLLASGGRDRLTHVHDAAHIRTKTLENHSGAVVAVQFTADGKRLISAGADHNLVFTQVSEHRIFRYNSFPVQGGKLHAMAVVDNDYVLTCVNTWVDVHTLISNKHVQTHHVGEHHRVALSPGAALVALGGSSHDKCIYIVDFHSGEVLAKAAGHGDAVTGLQFTLDGRRLVSTSNDGCIFVWRLSDDLQSALKAKLRPVAQAMEPPPAPPLVLKVVAPALSIISPNSGTAAPLQHIEPTAAGGVLPPPPPPLLPPPPPASKLPLPAKPQPIKPPVVNATVENELKEWLAARNHHTKMDEPTPNLVETDDVGSGAGPSLLNKELVPHWARTFRQPPPQASDAATSSLEDGGPRAPGGKWSVNAIPDPLKHEITVKTNDDESPPRPPTTHPPVSLGEMSKVVPNWARTIRQPKSPKTIAPTSQTKWGAHGVVDSIALCDDDNVSSSSDDDDVLEMSETLYIKQSNGELHQVEVPLPPTAASALLPTSSWSLAHERDLLKKKKKQQETANAVADMQAKLGLLGILKPKPPTPVTLGQHNTVDNEGAAHGALELAKSPVHASIVAGYAAELEPETKYNSPDGSVEPRGSRTSNSKNGAAHSPVDVSVQQNVVSDANQQPFGHVVSEDKADAVQAKPPPGHQPRDDDANRTTASTTKAKSSVDQSVDVQSSLSHFVSGYLPPQQQPKAPTTTGNGSTLVTSFDTSSTLGVDASLSQFTSGYNRSPKARPSVDVPVDMSLSQFVSGFHPTEHEQATVVQQISTTTTPREQDSVDRTPVDMSLSHFVSGFHPDQTRTTPTDQHTSAALPIIMEQQSIIVDETSTPLDMSLSQFVSGYEHAATPPSPPPALVVLPPASIIQPSVIDWTPENLSLSHFVLGYSSPQEESNSSQAQSKDLGPLLLQDHNASTGPHLSVDCTTPVDASLGQFVTGYYGRQVSAEHDDDVDLHHVLVAADVHNLCPRDSLEQQSLETASEPHSASSSFDDDDNGHALSKDVSLSQYISGYRSSVELVPVDMSLSHFTCGYTSQVTRGAPRDPPILEDHNRSVESNSSVIKACVDSDDSSSPQHLEGLHHTSQMMAVESDASRDKDKLVTISVNVPAAAACSTLIDTVHVPPPIKTIVRSLRHLEVNLETTVRQLDAIRPGDDADVAEIVALAATLRSKIAHYAEKTH</sequence>
<dbReference type="VEuPathDB" id="FungiDB:H257_02781"/>
<proteinExistence type="predicted"/>